<evidence type="ECO:0000256" key="7">
    <source>
        <dbReference type="ARBA" id="ARBA00022989"/>
    </source>
</evidence>
<sequence>MSLNVPGLVVLLIFYVIIFLVGIYAAKRKKWRNGGPDTLETSIVAGRRIGAVVGVFTMTATTVGGGYINGTAESIATGGLVWTLAPFGIFIGLSIGGMTFAKRMRDQNYLTMLDPFQEVYGSQVVFLVYIASIWGDLFWTASILSALGTSLSVILDWSRTVAIVSSSAITVGYTMIGQMISVAYTDVVQLLLITGGLVLCVPFVLTNENVGNIVDTTSDWIGQYDTNITSLWIDLFIAMTFGTIPWQAYFQRVLSVQGGKEAQILSVVGGASALVLFIPSLLIGAAAVSADWTNTTLGMSPMAANKADMVLPYVLNEFTPVPVAVIGLGAISAAVMSSMDSSVLASSSMFTKNIYKQLLRPKASDTELIWIQRLAILTIGSTSAVVSLVVPGVYGLFILAADVVFVIILPQLICAVFLKWTNVYGSVTGYVIGTLLRIGAGEPSINLQPFIFYPAYEASAGQNFPFRTFAMVSSLSIIVFISILTNELGLPMAKSGNAYTLHSRDISSEYAPESHTNSFCTKLDQQNRHTGFTNCDHTIQTNVDCSNYKEDDFTNCTIENHEDAVSDSTEIKDDEFTNFKQNRKIICGINSCVVNKDQQRQELIHLKTSHISNEMQ</sequence>
<feature type="transmembrane region" description="Helical" evidence="14">
    <location>
        <begin position="122"/>
        <end position="145"/>
    </location>
</feature>
<dbReference type="AlphaFoldDB" id="A0A210Q5H8"/>
<evidence type="ECO:0000256" key="8">
    <source>
        <dbReference type="ARBA" id="ARBA00023053"/>
    </source>
</evidence>
<dbReference type="InterPro" id="IPR001734">
    <property type="entry name" value="Na/solute_symporter"/>
</dbReference>
<evidence type="ECO:0000256" key="1">
    <source>
        <dbReference type="ARBA" id="ARBA00004141"/>
    </source>
</evidence>
<evidence type="ECO:0000256" key="3">
    <source>
        <dbReference type="ARBA" id="ARBA00022448"/>
    </source>
</evidence>
<keyword evidence="6" id="KW-0530">Neurotransmitter biosynthesis</keyword>
<evidence type="ECO:0000313" key="15">
    <source>
        <dbReference type="EMBL" id="OWF43994.1"/>
    </source>
</evidence>
<keyword evidence="3" id="KW-0813">Transport</keyword>
<evidence type="ECO:0000256" key="11">
    <source>
        <dbReference type="ARBA" id="ARBA00023180"/>
    </source>
</evidence>
<dbReference type="CDD" id="cd11474">
    <property type="entry name" value="SLC5sbd_CHT"/>
    <property type="match status" value="1"/>
</dbReference>
<keyword evidence="11" id="KW-0325">Glycoprotein</keyword>
<feature type="transmembrane region" description="Helical" evidence="14">
    <location>
        <begin position="157"/>
        <end position="176"/>
    </location>
</feature>
<protein>
    <submittedName>
        <fullName evidence="15">High affinity choline transporter 1</fullName>
    </submittedName>
</protein>
<dbReference type="PANTHER" id="PTHR45897">
    <property type="entry name" value="HIGH-AFFINITY CHOLINE TRANSPORTER 1"/>
    <property type="match status" value="1"/>
</dbReference>
<feature type="transmembrane region" description="Helical" evidence="14">
    <location>
        <begin position="80"/>
        <end position="101"/>
    </location>
</feature>
<keyword evidence="9" id="KW-0406">Ion transport</keyword>
<keyword evidence="4 14" id="KW-0812">Transmembrane</keyword>
<evidence type="ECO:0000256" key="10">
    <source>
        <dbReference type="ARBA" id="ARBA00023136"/>
    </source>
</evidence>
<reference evidence="15 16" key="1">
    <citation type="journal article" date="2017" name="Nat. Ecol. Evol.">
        <title>Scallop genome provides insights into evolution of bilaterian karyotype and development.</title>
        <authorList>
            <person name="Wang S."/>
            <person name="Zhang J."/>
            <person name="Jiao W."/>
            <person name="Li J."/>
            <person name="Xun X."/>
            <person name="Sun Y."/>
            <person name="Guo X."/>
            <person name="Huan P."/>
            <person name="Dong B."/>
            <person name="Zhang L."/>
            <person name="Hu X."/>
            <person name="Sun X."/>
            <person name="Wang J."/>
            <person name="Zhao C."/>
            <person name="Wang Y."/>
            <person name="Wang D."/>
            <person name="Huang X."/>
            <person name="Wang R."/>
            <person name="Lv J."/>
            <person name="Li Y."/>
            <person name="Zhang Z."/>
            <person name="Liu B."/>
            <person name="Lu W."/>
            <person name="Hui Y."/>
            <person name="Liang J."/>
            <person name="Zhou Z."/>
            <person name="Hou R."/>
            <person name="Li X."/>
            <person name="Liu Y."/>
            <person name="Li H."/>
            <person name="Ning X."/>
            <person name="Lin Y."/>
            <person name="Zhao L."/>
            <person name="Xing Q."/>
            <person name="Dou J."/>
            <person name="Li Y."/>
            <person name="Mao J."/>
            <person name="Guo H."/>
            <person name="Dou H."/>
            <person name="Li T."/>
            <person name="Mu C."/>
            <person name="Jiang W."/>
            <person name="Fu Q."/>
            <person name="Fu X."/>
            <person name="Miao Y."/>
            <person name="Liu J."/>
            <person name="Yu Q."/>
            <person name="Li R."/>
            <person name="Liao H."/>
            <person name="Li X."/>
            <person name="Kong Y."/>
            <person name="Jiang Z."/>
            <person name="Chourrout D."/>
            <person name="Li R."/>
            <person name="Bao Z."/>
        </authorList>
    </citation>
    <scope>NUCLEOTIDE SEQUENCE [LARGE SCALE GENOMIC DNA]</scope>
    <source>
        <strain evidence="15 16">PY_sf001</strain>
    </source>
</reference>
<dbReference type="GO" id="GO:0005307">
    <property type="term" value="F:choline:sodium symporter activity"/>
    <property type="evidence" value="ECO:0007669"/>
    <property type="project" value="TreeGrafter"/>
</dbReference>
<keyword evidence="7 14" id="KW-1133">Transmembrane helix</keyword>
<dbReference type="PANTHER" id="PTHR45897:SF4">
    <property type="entry name" value="HIGH-AFFINITY CHOLINE TRANSPORTER 1"/>
    <property type="match status" value="1"/>
</dbReference>
<feature type="transmembrane region" description="Helical" evidence="14">
    <location>
        <begin position="396"/>
        <end position="418"/>
    </location>
</feature>
<dbReference type="Proteomes" id="UP000242188">
    <property type="component" value="Unassembled WGS sequence"/>
</dbReference>
<feature type="transmembrane region" description="Helical" evidence="14">
    <location>
        <begin position="49"/>
        <end position="68"/>
    </location>
</feature>
<name>A0A210Q5H8_MIZYE</name>
<evidence type="ECO:0000256" key="12">
    <source>
        <dbReference type="ARBA" id="ARBA00023201"/>
    </source>
</evidence>
<dbReference type="PROSITE" id="PS50283">
    <property type="entry name" value="NA_SOLUT_SYMP_3"/>
    <property type="match status" value="1"/>
</dbReference>
<comment type="caution">
    <text evidence="15">The sequence shown here is derived from an EMBL/GenBank/DDBJ whole genome shotgun (WGS) entry which is preliminary data.</text>
</comment>
<evidence type="ECO:0000256" key="5">
    <source>
        <dbReference type="ARBA" id="ARBA00022847"/>
    </source>
</evidence>
<comment type="subcellular location">
    <subcellularLocation>
        <location evidence="1">Membrane</location>
        <topology evidence="1">Multi-pass membrane protein</topology>
    </subcellularLocation>
</comment>
<evidence type="ECO:0000256" key="14">
    <source>
        <dbReference type="SAM" id="Phobius"/>
    </source>
</evidence>
<dbReference type="GO" id="GO:0005886">
    <property type="term" value="C:plasma membrane"/>
    <property type="evidence" value="ECO:0007669"/>
    <property type="project" value="TreeGrafter"/>
</dbReference>
<feature type="transmembrane region" description="Helical" evidence="14">
    <location>
        <begin position="262"/>
        <end position="288"/>
    </location>
</feature>
<accession>A0A210Q5H8</accession>
<evidence type="ECO:0000256" key="9">
    <source>
        <dbReference type="ARBA" id="ARBA00023065"/>
    </source>
</evidence>
<evidence type="ECO:0000313" key="16">
    <source>
        <dbReference type="Proteomes" id="UP000242188"/>
    </source>
</evidence>
<keyword evidence="5" id="KW-0769">Symport</keyword>
<dbReference type="InterPro" id="IPR052244">
    <property type="entry name" value="Choline_transporter"/>
</dbReference>
<comment type="similarity">
    <text evidence="2 13">Belongs to the sodium:solute symporter (SSF) (TC 2.A.21) family.</text>
</comment>
<organism evidence="15 16">
    <name type="scientific">Mizuhopecten yessoensis</name>
    <name type="common">Japanese scallop</name>
    <name type="synonym">Patinopecten yessoensis</name>
    <dbReference type="NCBI Taxonomy" id="6573"/>
    <lineage>
        <taxon>Eukaryota</taxon>
        <taxon>Metazoa</taxon>
        <taxon>Spiralia</taxon>
        <taxon>Lophotrochozoa</taxon>
        <taxon>Mollusca</taxon>
        <taxon>Bivalvia</taxon>
        <taxon>Autobranchia</taxon>
        <taxon>Pteriomorphia</taxon>
        <taxon>Pectinida</taxon>
        <taxon>Pectinoidea</taxon>
        <taxon>Pectinidae</taxon>
        <taxon>Mizuhopecten</taxon>
    </lineage>
</organism>
<dbReference type="EMBL" id="NEDP02004945">
    <property type="protein sequence ID" value="OWF43994.1"/>
    <property type="molecule type" value="Genomic_DNA"/>
</dbReference>
<evidence type="ECO:0000256" key="13">
    <source>
        <dbReference type="RuleBase" id="RU362091"/>
    </source>
</evidence>
<feature type="transmembrane region" description="Helical" evidence="14">
    <location>
        <begin position="188"/>
        <end position="205"/>
    </location>
</feature>
<feature type="transmembrane region" description="Helical" evidence="14">
    <location>
        <begin position="6"/>
        <end position="26"/>
    </location>
</feature>
<feature type="transmembrane region" description="Helical" evidence="14">
    <location>
        <begin position="464"/>
        <end position="484"/>
    </location>
</feature>
<keyword evidence="16" id="KW-1185">Reference proteome</keyword>
<evidence type="ECO:0000256" key="4">
    <source>
        <dbReference type="ARBA" id="ARBA00022692"/>
    </source>
</evidence>
<evidence type="ECO:0000256" key="6">
    <source>
        <dbReference type="ARBA" id="ARBA00022979"/>
    </source>
</evidence>
<evidence type="ECO:0000256" key="2">
    <source>
        <dbReference type="ARBA" id="ARBA00006434"/>
    </source>
</evidence>
<feature type="transmembrane region" description="Helical" evidence="14">
    <location>
        <begin position="231"/>
        <end position="250"/>
    </location>
</feature>
<dbReference type="Gene3D" id="1.20.1730.10">
    <property type="entry name" value="Sodium/glucose cotransporter"/>
    <property type="match status" value="1"/>
</dbReference>
<dbReference type="OrthoDB" id="546820at2759"/>
<proteinExistence type="inferred from homology"/>
<feature type="transmembrane region" description="Helical" evidence="14">
    <location>
        <begin position="368"/>
        <end position="390"/>
    </location>
</feature>
<keyword evidence="10 14" id="KW-0472">Membrane</keyword>
<dbReference type="Pfam" id="PF00474">
    <property type="entry name" value="SSF"/>
    <property type="match status" value="1"/>
</dbReference>
<gene>
    <name evidence="15" type="ORF">KP79_PYT22376</name>
</gene>
<dbReference type="InterPro" id="IPR038377">
    <property type="entry name" value="Na/Glc_symporter_sf"/>
</dbReference>
<keyword evidence="8" id="KW-0915">Sodium</keyword>
<dbReference type="GO" id="GO:0008292">
    <property type="term" value="P:acetylcholine biosynthetic process"/>
    <property type="evidence" value="ECO:0007669"/>
    <property type="project" value="TreeGrafter"/>
</dbReference>
<keyword evidence="12" id="KW-0739">Sodium transport</keyword>